<gene>
    <name evidence="1" type="ORF">Rleg9DRAFT_6050</name>
</gene>
<dbReference type="HOGENOM" id="CLU_1365296_0_0_5"/>
<reference evidence="1 2" key="1">
    <citation type="submission" date="2012-02" db="EMBL/GenBank/DDBJ databases">
        <title>Improved High-Quality Draft Sequence of Rhizobium leguminosarum bv. trifolii WSM597.</title>
        <authorList>
            <consortium name="US DOE Joint Genome Institute"/>
            <person name="Lucas S."/>
            <person name="Han J."/>
            <person name="Lapidus A."/>
            <person name="Cheng J.-F."/>
            <person name="Goodwin L."/>
            <person name="Pitluck S."/>
            <person name="Peters L."/>
            <person name="Ovchinnikova G."/>
            <person name="Held B."/>
            <person name="Detter J.C."/>
            <person name="Han C."/>
            <person name="Tapia R."/>
            <person name="Land M."/>
            <person name="Hauser L."/>
            <person name="Kyrpides N."/>
            <person name="Ivanova N."/>
            <person name="Pagani I."/>
            <person name="Brau L."/>
            <person name="Yates R."/>
            <person name="O'Hara G."/>
            <person name="Rui T."/>
            <person name="Howieson J."/>
            <person name="Reeve W."/>
            <person name="Woyke T."/>
        </authorList>
    </citation>
    <scope>NUCLEOTIDE SEQUENCE [LARGE SCALE GENOMIC DNA]</scope>
    <source>
        <strain evidence="1 2">WSM597</strain>
    </source>
</reference>
<protein>
    <submittedName>
        <fullName evidence="1">Uncharacterized protein</fullName>
    </submittedName>
</protein>
<evidence type="ECO:0000313" key="1">
    <source>
        <dbReference type="EMBL" id="EJB07069.1"/>
    </source>
</evidence>
<dbReference type="EMBL" id="JH719381">
    <property type="protein sequence ID" value="EJB07069.1"/>
    <property type="molecule type" value="Genomic_DNA"/>
</dbReference>
<dbReference type="Proteomes" id="UP000005092">
    <property type="component" value="Unassembled WGS sequence"/>
</dbReference>
<proteinExistence type="predicted"/>
<organism evidence="1 2">
    <name type="scientific">Rhizobium leguminosarum bv. trifolii WSM597</name>
    <dbReference type="NCBI Taxonomy" id="754764"/>
    <lineage>
        <taxon>Bacteria</taxon>
        <taxon>Pseudomonadati</taxon>
        <taxon>Pseudomonadota</taxon>
        <taxon>Alphaproteobacteria</taxon>
        <taxon>Hyphomicrobiales</taxon>
        <taxon>Rhizobiaceae</taxon>
        <taxon>Rhizobium/Agrobacterium group</taxon>
        <taxon>Rhizobium</taxon>
    </lineage>
</organism>
<dbReference type="AlphaFoldDB" id="I9NGI5"/>
<name>I9NGI5_RHILT</name>
<sequence>MGCFLVMEKAGMTKEAFLQRYLLHPNISEVSLALEDDDLPVVVRRNVRPRLHRQHGEGLAQLRRFAPDAGNGNLAALRKALTGKNQSASAASCSGRPTSASAMKFPRRWYGESFRGQRPARCHRVHVLGQKDRIMHRPEHTSRSGGGEGQSLGAASVKLHGCRNLLRIDAVHHRGVRTLQEAATSLFVAPDVSLTDTHSS</sequence>
<accession>I9NGI5</accession>
<evidence type="ECO:0000313" key="2">
    <source>
        <dbReference type="Proteomes" id="UP000005092"/>
    </source>
</evidence>